<accession>A0A673BIM2</accession>
<dbReference type="GO" id="GO:0005634">
    <property type="term" value="C:nucleus"/>
    <property type="evidence" value="ECO:0007669"/>
    <property type="project" value="TreeGrafter"/>
</dbReference>
<keyword evidence="7" id="KW-1185">Reference proteome</keyword>
<protein>
    <recommendedName>
        <fullName evidence="5">C2H2-type domain-containing protein</fullName>
    </recommendedName>
</protein>
<feature type="region of interest" description="Disordered" evidence="4">
    <location>
        <begin position="228"/>
        <end position="300"/>
    </location>
</feature>
<dbReference type="InterPro" id="IPR013087">
    <property type="entry name" value="Znf_C2H2_type"/>
</dbReference>
<dbReference type="InParanoid" id="A0A673BIM2"/>
<dbReference type="InterPro" id="IPR019496">
    <property type="entry name" value="NUFIP1_cons_dom"/>
</dbReference>
<feature type="region of interest" description="Disordered" evidence="4">
    <location>
        <begin position="542"/>
        <end position="570"/>
    </location>
</feature>
<feature type="compositionally biased region" description="Polar residues" evidence="4">
    <location>
        <begin position="20"/>
        <end position="30"/>
    </location>
</feature>
<keyword evidence="2" id="KW-0863">Zinc-finger</keyword>
<proteinExistence type="predicted"/>
<feature type="region of interest" description="Disordered" evidence="4">
    <location>
        <begin position="91"/>
        <end position="115"/>
    </location>
</feature>
<dbReference type="OrthoDB" id="273070at2759"/>
<dbReference type="GO" id="GO:0000492">
    <property type="term" value="P:box C/D snoRNP assembly"/>
    <property type="evidence" value="ECO:0007669"/>
    <property type="project" value="TreeGrafter"/>
</dbReference>
<feature type="region of interest" description="Disordered" evidence="4">
    <location>
        <begin position="368"/>
        <end position="409"/>
    </location>
</feature>
<evidence type="ECO:0000256" key="1">
    <source>
        <dbReference type="ARBA" id="ARBA00022723"/>
    </source>
</evidence>
<dbReference type="PANTHER" id="PTHR13309:SF0">
    <property type="entry name" value="FMR1-INTERACTING PROTEIN NUFIP1"/>
    <property type="match status" value="1"/>
</dbReference>
<evidence type="ECO:0000256" key="3">
    <source>
        <dbReference type="ARBA" id="ARBA00022833"/>
    </source>
</evidence>
<feature type="compositionally biased region" description="Polar residues" evidence="4">
    <location>
        <begin position="544"/>
        <end position="560"/>
    </location>
</feature>
<dbReference type="GO" id="GO:0003723">
    <property type="term" value="F:RNA binding"/>
    <property type="evidence" value="ECO:0007669"/>
    <property type="project" value="InterPro"/>
</dbReference>
<gene>
    <name evidence="6" type="primary">nufip1</name>
</gene>
<organism evidence="6 7">
    <name type="scientific">Sphaeramia orbicularis</name>
    <name type="common">orbiculate cardinalfish</name>
    <dbReference type="NCBI Taxonomy" id="375764"/>
    <lineage>
        <taxon>Eukaryota</taxon>
        <taxon>Metazoa</taxon>
        <taxon>Chordata</taxon>
        <taxon>Craniata</taxon>
        <taxon>Vertebrata</taxon>
        <taxon>Euteleostomi</taxon>
        <taxon>Actinopterygii</taxon>
        <taxon>Neopterygii</taxon>
        <taxon>Teleostei</taxon>
        <taxon>Neoteleostei</taxon>
        <taxon>Acanthomorphata</taxon>
        <taxon>Gobiaria</taxon>
        <taxon>Kurtiformes</taxon>
        <taxon>Apogonoidei</taxon>
        <taxon>Apogonidae</taxon>
        <taxon>Apogoninae</taxon>
        <taxon>Sphaeramia</taxon>
    </lineage>
</organism>
<feature type="domain" description="C2H2-type" evidence="5">
    <location>
        <begin position="124"/>
        <end position="144"/>
    </location>
</feature>
<evidence type="ECO:0000313" key="6">
    <source>
        <dbReference type="Ensembl" id="ENSSORP00005041595.1"/>
    </source>
</evidence>
<dbReference type="CTD" id="26747"/>
<dbReference type="RefSeq" id="XP_030010640.1">
    <property type="nucleotide sequence ID" value="XM_030154780.1"/>
</dbReference>
<dbReference type="GO" id="GO:0008270">
    <property type="term" value="F:zinc ion binding"/>
    <property type="evidence" value="ECO:0007669"/>
    <property type="project" value="UniProtKB-KW"/>
</dbReference>
<name>A0A673BIM2_9TELE</name>
<dbReference type="Proteomes" id="UP000472271">
    <property type="component" value="Chromosome 2"/>
</dbReference>
<feature type="compositionally biased region" description="Polar residues" evidence="4">
    <location>
        <begin position="373"/>
        <end position="382"/>
    </location>
</feature>
<feature type="compositionally biased region" description="Basic and acidic residues" evidence="4">
    <location>
        <begin position="278"/>
        <end position="289"/>
    </location>
</feature>
<dbReference type="Pfam" id="PF12171">
    <property type="entry name" value="zf-C2H2_jaz"/>
    <property type="match status" value="1"/>
</dbReference>
<reference evidence="6" key="1">
    <citation type="submission" date="2019-06" db="EMBL/GenBank/DDBJ databases">
        <authorList>
            <consortium name="Wellcome Sanger Institute Data Sharing"/>
        </authorList>
    </citation>
    <scope>NUCLEOTIDE SEQUENCE [LARGE SCALE GENOMIC DNA]</scope>
</reference>
<dbReference type="AlphaFoldDB" id="A0A673BIM2"/>
<evidence type="ECO:0000256" key="4">
    <source>
        <dbReference type="SAM" id="MobiDB-lite"/>
    </source>
</evidence>
<reference evidence="6" key="2">
    <citation type="submission" date="2025-08" db="UniProtKB">
        <authorList>
            <consortium name="Ensembl"/>
        </authorList>
    </citation>
    <scope>IDENTIFICATION</scope>
</reference>
<keyword evidence="3" id="KW-0862">Zinc</keyword>
<dbReference type="InterPro" id="IPR039136">
    <property type="entry name" value="NUFIP1-like"/>
</dbReference>
<evidence type="ECO:0000313" key="7">
    <source>
        <dbReference type="Proteomes" id="UP000472271"/>
    </source>
</evidence>
<dbReference type="GeneID" id="115433396"/>
<feature type="compositionally biased region" description="Pro residues" evidence="4">
    <location>
        <begin position="1"/>
        <end position="19"/>
    </location>
</feature>
<dbReference type="PANTHER" id="PTHR13309">
    <property type="entry name" value="NUCLEAR FRAGILE X MENTAL RETARDATION PROTEIN INTERACTING PROTEIN 1"/>
    <property type="match status" value="1"/>
</dbReference>
<evidence type="ECO:0000259" key="5">
    <source>
        <dbReference type="PROSITE" id="PS00028"/>
    </source>
</evidence>
<keyword evidence="1" id="KW-0479">Metal-binding</keyword>
<evidence type="ECO:0000256" key="2">
    <source>
        <dbReference type="ARBA" id="ARBA00022771"/>
    </source>
</evidence>
<feature type="region of interest" description="Disordered" evidence="4">
    <location>
        <begin position="1"/>
        <end position="45"/>
    </location>
</feature>
<sequence length="595" mass="65694">MDEPGQYPPPDFSCPPPNSFQPLKQQQPRSSGFHPSMWTWCETSSETPGLWDSGGQPGWYHGSAAGSGYQSGRAKYGPSRPYGQNSGYEWQQGGHRGGRQNYGSPMNHGKKQKIRKEPEYSHYCDTCDRGFKNQEKYDEHVSQHVKCSVSDCSFMAHEKIVSIHWKNNHAPGAKRIKLDTPEEILKWREERRKNYPTFQNIEKKKIMMQMREATGGVLETAQFGRIKGRGRGRGWGNRAFQGPYQGGGHPSHNSSTENLRAFSKPHREGDPLGALVSSDHDSDKEDPGAESRASGVVVAPKQMSSALGSLLANYGSMSESDNDEEPESAPIQRAKELIEANQTLVNTMPPNSHDRGPCRGSEAFLHSREMNRKPQTGSGLHTSDSRGRGRGGRGRGGRGGTKGRYQETPSKCHPTLLEMLLAPDIRHERNILLQCVRFVVRNEFFGLETKSQEALNAATAVTSEKHEGRQETPSEEVLCTPTSASMINVERISAEDECTSHKGGTVAEVGSQEDLQTSVAVNDCLPQNCDTSVNDCSQIEGVKNDQSGNPSVDLSQNAATNPEEVTDETPVTDCHDKIINHMYDDEIWESPGTVI</sequence>
<dbReference type="InterPro" id="IPR022755">
    <property type="entry name" value="Znf_C2H2_jaz"/>
</dbReference>
<dbReference type="Ensembl" id="ENSSORT00005042662.1">
    <property type="protein sequence ID" value="ENSSORP00005041595.1"/>
    <property type="gene ID" value="ENSSORG00005019343.1"/>
</dbReference>
<reference evidence="6" key="3">
    <citation type="submission" date="2025-09" db="UniProtKB">
        <authorList>
            <consortium name="Ensembl"/>
        </authorList>
    </citation>
    <scope>IDENTIFICATION</scope>
</reference>
<dbReference type="Pfam" id="PF10453">
    <property type="entry name" value="NUFIP1"/>
    <property type="match status" value="1"/>
</dbReference>
<dbReference type="PROSITE" id="PS00028">
    <property type="entry name" value="ZINC_FINGER_C2H2_1"/>
    <property type="match status" value="1"/>
</dbReference>